<accession>A0A1J0GF03</accession>
<dbReference type="EMBL" id="CP015756">
    <property type="protein sequence ID" value="APC39954.1"/>
    <property type="molecule type" value="Genomic_DNA"/>
</dbReference>
<dbReference type="STRING" id="1552.A7L45_07675"/>
<keyword evidence="2" id="KW-1185">Reference proteome</keyword>
<name>A0A1J0GF03_9CLOT</name>
<evidence type="ECO:0000313" key="2">
    <source>
        <dbReference type="Proteomes" id="UP000182569"/>
    </source>
</evidence>
<proteinExistence type="predicted"/>
<dbReference type="KEGG" id="ceu:A7L45_07675"/>
<evidence type="ECO:0000313" key="1">
    <source>
        <dbReference type="EMBL" id="APC39954.1"/>
    </source>
</evidence>
<dbReference type="AlphaFoldDB" id="A0A1J0GF03"/>
<organism evidence="1 2">
    <name type="scientific">Clostridium estertheticum subsp. estertheticum</name>
    <dbReference type="NCBI Taxonomy" id="1552"/>
    <lineage>
        <taxon>Bacteria</taxon>
        <taxon>Bacillati</taxon>
        <taxon>Bacillota</taxon>
        <taxon>Clostridia</taxon>
        <taxon>Eubacteriales</taxon>
        <taxon>Clostridiaceae</taxon>
        <taxon>Clostridium</taxon>
    </lineage>
</organism>
<dbReference type="OrthoDB" id="1707934at2"/>
<dbReference type="Proteomes" id="UP000182569">
    <property type="component" value="Chromosome"/>
</dbReference>
<reference evidence="2" key="1">
    <citation type="journal article" date="2016" name="Front. Microbiol.">
        <title>Complete Genome Sequence of Clostridium estertheticum DSM 8809, a Microbe Identified in Spoiled Vacuum Packed Beef.</title>
        <authorList>
            <person name="Yu Z."/>
            <person name="Gunn L."/>
            <person name="Brennan E."/>
            <person name="Reid R."/>
            <person name="Wall P.G."/>
            <person name="Gaora O.P."/>
            <person name="Hurley D."/>
            <person name="Bolton D."/>
            <person name="Fanning S."/>
        </authorList>
    </citation>
    <scope>NUCLEOTIDE SEQUENCE [LARGE SCALE GENOMIC DNA]</scope>
    <source>
        <strain evidence="2">DSM 8809</strain>
    </source>
</reference>
<dbReference type="RefSeq" id="WP_071612248.1">
    <property type="nucleotide sequence ID" value="NZ_CP015756.1"/>
</dbReference>
<protein>
    <submittedName>
        <fullName evidence="1">Uncharacterized protein</fullName>
    </submittedName>
</protein>
<sequence length="117" mass="13505">MSDDKMFEFMTKMYSEMQEGFKDIKTEVNDIKTEIKENTKRLDAIENDVKKLGVKIDGKLIPTSDALLDGYKGNSEHITIIDDKIDRLQIDVNSISMKVSYNDSRIIEISKNLRKVE</sequence>
<gene>
    <name evidence="1" type="ORF">A7L45_07675</name>
</gene>